<gene>
    <name evidence="1" type="ORF">METZ01_LOCUS263437</name>
</gene>
<protein>
    <submittedName>
        <fullName evidence="1">Uncharacterized protein</fullName>
    </submittedName>
</protein>
<proteinExistence type="predicted"/>
<accession>A0A382JHF0</accession>
<feature type="non-terminal residue" evidence="1">
    <location>
        <position position="299"/>
    </location>
</feature>
<dbReference type="EMBL" id="UINC01073874">
    <property type="protein sequence ID" value="SVC10583.1"/>
    <property type="molecule type" value="Genomic_DNA"/>
</dbReference>
<dbReference type="AlphaFoldDB" id="A0A382JHF0"/>
<sequence length="299" mass="30815">MAKTHSSLTGADLHGPQSFDLENATEIWTVSQSINKVNLSGSLLPNDEASFDLGSAALSWKDIYVSSGSIKFVDPSDNSVLQTLTADSSGISFGGGNVSGSTISGSKLHVVGDAFIGGNLTLGDADTDSISITADLTSNLTPNADITYDLGTTAKQWKDIYVGRALVGQTGSLHISSSLTVLMDGKAGMLLPSASGDPTVSGTSEKGMTYFNLTDNLMKVYSGTDWVPVGSTETKDNILSIAADSDGDNASSAIKMRVDGTADAQNKMILQSTNSHEMTGSINISGSITATAPHTASTS</sequence>
<evidence type="ECO:0000313" key="1">
    <source>
        <dbReference type="EMBL" id="SVC10583.1"/>
    </source>
</evidence>
<reference evidence="1" key="1">
    <citation type="submission" date="2018-05" db="EMBL/GenBank/DDBJ databases">
        <authorList>
            <person name="Lanie J.A."/>
            <person name="Ng W.-L."/>
            <person name="Kazmierczak K.M."/>
            <person name="Andrzejewski T.M."/>
            <person name="Davidsen T.M."/>
            <person name="Wayne K.J."/>
            <person name="Tettelin H."/>
            <person name="Glass J.I."/>
            <person name="Rusch D."/>
            <person name="Podicherti R."/>
            <person name="Tsui H.-C.T."/>
            <person name="Winkler M.E."/>
        </authorList>
    </citation>
    <scope>NUCLEOTIDE SEQUENCE</scope>
</reference>
<organism evidence="1">
    <name type="scientific">marine metagenome</name>
    <dbReference type="NCBI Taxonomy" id="408172"/>
    <lineage>
        <taxon>unclassified sequences</taxon>
        <taxon>metagenomes</taxon>
        <taxon>ecological metagenomes</taxon>
    </lineage>
</organism>
<name>A0A382JHF0_9ZZZZ</name>